<evidence type="ECO:0000313" key="1">
    <source>
        <dbReference type="EMBL" id="KWX11105.1"/>
    </source>
</evidence>
<dbReference type="Proteomes" id="UP000070089">
    <property type="component" value="Unassembled WGS sequence"/>
</dbReference>
<sequence>MSARWGIYSLMDNAWLSVAILMNNVHQITVRSFFTMSLSALVAMKDTRRLMVCVCKCHQAIHLAVLSTTEAVRSAACGISFTKEDAMMYG</sequence>
<reference evidence="1 2" key="1">
    <citation type="journal article" date="2015" name="Mol. Biochem. Parasitol.">
        <title>Identification of polymorphic genes for use in assemblage B genotyping assays through comparative genomics of multiple assemblage B Giardia duodenalis isolates.</title>
        <authorList>
            <person name="Wielinga C."/>
            <person name="Thompson R.C."/>
            <person name="Monis P."/>
            <person name="Ryan U."/>
        </authorList>
    </citation>
    <scope>NUCLEOTIDE SEQUENCE [LARGE SCALE GENOMIC DNA]</scope>
    <source>
        <strain evidence="1 2">BAH15c1</strain>
    </source>
</reference>
<dbReference type="EMBL" id="JXTI01000341">
    <property type="protein sequence ID" value="KWX11105.1"/>
    <property type="molecule type" value="Genomic_DNA"/>
</dbReference>
<organism evidence="1 2">
    <name type="scientific">Giardia duodenalis assemblage B</name>
    <dbReference type="NCBI Taxonomy" id="1394984"/>
    <lineage>
        <taxon>Eukaryota</taxon>
        <taxon>Metamonada</taxon>
        <taxon>Diplomonadida</taxon>
        <taxon>Hexamitidae</taxon>
        <taxon>Giardiinae</taxon>
        <taxon>Giardia</taxon>
    </lineage>
</organism>
<evidence type="ECO:0000313" key="2">
    <source>
        <dbReference type="Proteomes" id="UP000070089"/>
    </source>
</evidence>
<comment type="caution">
    <text evidence="1">The sequence shown here is derived from an EMBL/GenBank/DDBJ whole genome shotgun (WGS) entry which is preliminary data.</text>
</comment>
<protein>
    <submittedName>
        <fullName evidence="1">Uncharacterized protein</fullName>
    </submittedName>
</protein>
<dbReference type="VEuPathDB" id="GiardiaDB:QR46_4941"/>
<gene>
    <name evidence="1" type="ORF">QR46_4941</name>
</gene>
<accession>A0A132NM15</accession>
<name>A0A132NM15_GIAIN</name>
<proteinExistence type="predicted"/>
<dbReference type="AlphaFoldDB" id="A0A132NM15"/>